<protein>
    <submittedName>
        <fullName evidence="2">DUF4258 domain-containing protein</fullName>
    </submittedName>
</protein>
<reference evidence="2 3" key="1">
    <citation type="submission" date="2022-02" db="EMBL/GenBank/DDBJ databases">
        <title>Description of Brenneria tiliae sp. nov. isolated from symptomatic Tilia x moltkei and Tilia x europaea trees in the UK.</title>
        <authorList>
            <person name="Kile H."/>
        </authorList>
    </citation>
    <scope>NUCLEOTIDE SEQUENCE [LARGE SCALE GENOMIC DNA]</scope>
    <source>
        <strain evidence="2 3">MC1SB4.1</strain>
    </source>
</reference>
<dbReference type="RefSeq" id="WP_249243878.1">
    <property type="nucleotide sequence ID" value="NZ_JAKPBZ010000106.1"/>
</dbReference>
<keyword evidence="3" id="KW-1185">Reference proteome</keyword>
<proteinExistence type="predicted"/>
<gene>
    <name evidence="2" type="ORF">MFP26_05135</name>
</gene>
<comment type="caution">
    <text evidence="2">The sequence shown here is derived from an EMBL/GenBank/DDBJ whole genome shotgun (WGS) entry which is preliminary data.</text>
</comment>
<name>A0ABT0MQH0_9GAMM</name>
<evidence type="ECO:0000313" key="2">
    <source>
        <dbReference type="EMBL" id="MCL2892085.1"/>
    </source>
</evidence>
<evidence type="ECO:0000256" key="1">
    <source>
        <dbReference type="SAM" id="MobiDB-lite"/>
    </source>
</evidence>
<accession>A0ABT0MQH0</accession>
<organism evidence="2 3">
    <name type="scientific">Brenneria tiliae</name>
    <dbReference type="NCBI Taxonomy" id="2914984"/>
    <lineage>
        <taxon>Bacteria</taxon>
        <taxon>Pseudomonadati</taxon>
        <taxon>Pseudomonadota</taxon>
        <taxon>Gammaproteobacteria</taxon>
        <taxon>Enterobacterales</taxon>
        <taxon>Pectobacteriaceae</taxon>
        <taxon>Brenneria</taxon>
    </lineage>
</organism>
<dbReference type="EMBL" id="JAKPBZ010000106">
    <property type="protein sequence ID" value="MCL2892085.1"/>
    <property type="molecule type" value="Genomic_DNA"/>
</dbReference>
<dbReference type="Proteomes" id="UP001203069">
    <property type="component" value="Unassembled WGS sequence"/>
</dbReference>
<feature type="region of interest" description="Disordered" evidence="1">
    <location>
        <begin position="123"/>
        <end position="151"/>
    </location>
</feature>
<feature type="compositionally biased region" description="Polar residues" evidence="1">
    <location>
        <begin position="131"/>
        <end position="151"/>
    </location>
</feature>
<evidence type="ECO:0000313" key="3">
    <source>
        <dbReference type="Proteomes" id="UP001203069"/>
    </source>
</evidence>
<sequence length="213" mass="22433">MSQEEKYQNAQKQLVAAVEEFKAKNCAGMSAEACSAKISEHRDELLKGAAGFGLDFVPVVGDIKSFAEAQSALDYLVAAVGLIPGAGDAAGKAIKAAETALKKGDVAEASRLLNKASDEVSATLPMGSKRNPMNQPSNPTYQPVRNQPGTISNREYSGHALDRMQDRGITPSVVENTIKNGNSTPSRGGTTVHFDPESKVSVVTNESGRVVTV</sequence>